<dbReference type="OrthoDB" id="7474070at2759"/>
<feature type="domain" description="Transposable element P transposase-like GTP-binding insertion" evidence="1">
    <location>
        <begin position="73"/>
        <end position="197"/>
    </location>
</feature>
<dbReference type="AlphaFoldDB" id="A0A8K0G8Y4"/>
<evidence type="ECO:0000259" key="1">
    <source>
        <dbReference type="Pfam" id="PF21788"/>
    </source>
</evidence>
<sequence length="215" mass="24903">TFMVRGIRKRWKQPILYNFTSGPAKSTNNSAAIKHLVRETRENKLRMGQEMDSSEFNFEINSQKIFPLYYVPHLIKCMRNSLLKNNLIFYTNGIKRTAKWDHLYTAYKMDPYFGSLRSMPKLTDAHVNPEKIAKIKVSCCTQAMSRTSAIAINFMAHSETTVNIDGQILKLEKKAIDTALLFEFLDNLFDSLNSFGQSPKILRRPVREQSEHFNV</sequence>
<dbReference type="Pfam" id="PF21788">
    <property type="entry name" value="TNP-like_GBD"/>
    <property type="match status" value="1"/>
</dbReference>
<dbReference type="Proteomes" id="UP000801492">
    <property type="component" value="Unassembled WGS sequence"/>
</dbReference>
<dbReference type="EMBL" id="VTPC01057458">
    <property type="protein sequence ID" value="KAF2890146.1"/>
    <property type="molecule type" value="Genomic_DNA"/>
</dbReference>
<proteinExistence type="predicted"/>
<accession>A0A8K0G8Y4</accession>
<feature type="non-terminal residue" evidence="2">
    <location>
        <position position="1"/>
    </location>
</feature>
<comment type="caution">
    <text evidence="2">The sequence shown here is derived from an EMBL/GenBank/DDBJ whole genome shotgun (WGS) entry which is preliminary data.</text>
</comment>
<evidence type="ECO:0000313" key="2">
    <source>
        <dbReference type="EMBL" id="KAF2890146.1"/>
    </source>
</evidence>
<name>A0A8K0G8Y4_IGNLU</name>
<gene>
    <name evidence="2" type="ORF">ILUMI_16027</name>
</gene>
<keyword evidence="3" id="KW-1185">Reference proteome</keyword>
<protein>
    <recommendedName>
        <fullName evidence="1">Transposable element P transposase-like GTP-binding insertion domain-containing protein</fullName>
    </recommendedName>
</protein>
<reference evidence="2" key="1">
    <citation type="submission" date="2019-08" db="EMBL/GenBank/DDBJ databases">
        <title>The genome of the North American firefly Photinus pyralis.</title>
        <authorList>
            <consortium name="Photinus pyralis genome working group"/>
            <person name="Fallon T.R."/>
            <person name="Sander Lower S.E."/>
            <person name="Weng J.-K."/>
        </authorList>
    </citation>
    <scope>NUCLEOTIDE SEQUENCE</scope>
    <source>
        <strain evidence="2">TRF0915ILg1</strain>
        <tissue evidence="2">Whole body</tissue>
    </source>
</reference>
<organism evidence="2 3">
    <name type="scientific">Ignelater luminosus</name>
    <name type="common">Cucubano</name>
    <name type="synonym">Pyrophorus luminosus</name>
    <dbReference type="NCBI Taxonomy" id="2038154"/>
    <lineage>
        <taxon>Eukaryota</taxon>
        <taxon>Metazoa</taxon>
        <taxon>Ecdysozoa</taxon>
        <taxon>Arthropoda</taxon>
        <taxon>Hexapoda</taxon>
        <taxon>Insecta</taxon>
        <taxon>Pterygota</taxon>
        <taxon>Neoptera</taxon>
        <taxon>Endopterygota</taxon>
        <taxon>Coleoptera</taxon>
        <taxon>Polyphaga</taxon>
        <taxon>Elateriformia</taxon>
        <taxon>Elateroidea</taxon>
        <taxon>Elateridae</taxon>
        <taxon>Agrypninae</taxon>
        <taxon>Pyrophorini</taxon>
        <taxon>Ignelater</taxon>
    </lineage>
</organism>
<evidence type="ECO:0000313" key="3">
    <source>
        <dbReference type="Proteomes" id="UP000801492"/>
    </source>
</evidence>
<dbReference type="InterPro" id="IPR048366">
    <property type="entry name" value="TNP-like_GBD"/>
</dbReference>